<keyword evidence="3" id="KW-0539">Nucleus</keyword>
<feature type="domain" description="CG-1" evidence="5">
    <location>
        <begin position="273"/>
        <end position="399"/>
    </location>
</feature>
<evidence type="ECO:0000256" key="4">
    <source>
        <dbReference type="SAM" id="MobiDB-lite"/>
    </source>
</evidence>
<evidence type="ECO:0000256" key="3">
    <source>
        <dbReference type="ARBA" id="ARBA00023242"/>
    </source>
</evidence>
<feature type="region of interest" description="Disordered" evidence="4">
    <location>
        <begin position="131"/>
        <end position="244"/>
    </location>
</feature>
<evidence type="ECO:0000313" key="6">
    <source>
        <dbReference type="EMBL" id="KAF3555437.1"/>
    </source>
</evidence>
<evidence type="ECO:0000259" key="5">
    <source>
        <dbReference type="PROSITE" id="PS51437"/>
    </source>
</evidence>
<feature type="region of interest" description="Disordered" evidence="4">
    <location>
        <begin position="402"/>
        <end position="453"/>
    </location>
</feature>
<dbReference type="GO" id="GO:0003712">
    <property type="term" value="F:transcription coregulator activity"/>
    <property type="evidence" value="ECO:0007669"/>
    <property type="project" value="TreeGrafter"/>
</dbReference>
<feature type="region of interest" description="Disordered" evidence="4">
    <location>
        <begin position="1"/>
        <end position="89"/>
    </location>
</feature>
<accession>A0A8S9QUN1</accession>
<dbReference type="InterPro" id="IPR025131">
    <property type="entry name" value="DUF4057"/>
</dbReference>
<gene>
    <name evidence="6" type="ORF">F2Q69_00016433</name>
</gene>
<dbReference type="Pfam" id="PF03859">
    <property type="entry name" value="CG-1"/>
    <property type="match status" value="2"/>
</dbReference>
<feature type="compositionally biased region" description="Polar residues" evidence="4">
    <location>
        <begin position="424"/>
        <end position="453"/>
    </location>
</feature>
<dbReference type="PANTHER" id="PTHR23335:SF30">
    <property type="entry name" value="CALMODULIN-BINDING TRANSCRIPTION ACTIVATOR 3"/>
    <property type="match status" value="1"/>
</dbReference>
<organism evidence="6 7">
    <name type="scientific">Brassica cretica</name>
    <name type="common">Mustard</name>
    <dbReference type="NCBI Taxonomy" id="69181"/>
    <lineage>
        <taxon>Eukaryota</taxon>
        <taxon>Viridiplantae</taxon>
        <taxon>Streptophyta</taxon>
        <taxon>Embryophyta</taxon>
        <taxon>Tracheophyta</taxon>
        <taxon>Spermatophyta</taxon>
        <taxon>Magnoliopsida</taxon>
        <taxon>eudicotyledons</taxon>
        <taxon>Gunneridae</taxon>
        <taxon>Pentapetalae</taxon>
        <taxon>rosids</taxon>
        <taxon>malvids</taxon>
        <taxon>Brassicales</taxon>
        <taxon>Brassicaceae</taxon>
        <taxon>Brassiceae</taxon>
        <taxon>Brassica</taxon>
    </lineage>
</organism>
<dbReference type="InterPro" id="IPR005559">
    <property type="entry name" value="CG-1_dom"/>
</dbReference>
<evidence type="ECO:0000313" key="7">
    <source>
        <dbReference type="Proteomes" id="UP000712600"/>
    </source>
</evidence>
<feature type="compositionally biased region" description="Polar residues" evidence="4">
    <location>
        <begin position="21"/>
        <end position="33"/>
    </location>
</feature>
<feature type="compositionally biased region" description="Basic and acidic residues" evidence="4">
    <location>
        <begin position="235"/>
        <end position="244"/>
    </location>
</feature>
<comment type="subcellular location">
    <subcellularLocation>
        <location evidence="1">Nucleus</location>
    </subcellularLocation>
</comment>
<dbReference type="PROSITE" id="PS51437">
    <property type="entry name" value="CG_1"/>
    <property type="match status" value="2"/>
</dbReference>
<dbReference type="GO" id="GO:0003690">
    <property type="term" value="F:double-stranded DNA binding"/>
    <property type="evidence" value="ECO:0007669"/>
    <property type="project" value="TreeGrafter"/>
</dbReference>
<feature type="domain" description="CG-1" evidence="5">
    <location>
        <begin position="500"/>
        <end position="626"/>
    </location>
</feature>
<name>A0A8S9QUN1_BRACR</name>
<feature type="region of interest" description="Disordered" evidence="4">
    <location>
        <begin position="652"/>
        <end position="677"/>
    </location>
</feature>
<proteinExistence type="predicted"/>
<dbReference type="GO" id="GO:0006357">
    <property type="term" value="P:regulation of transcription by RNA polymerase II"/>
    <property type="evidence" value="ECO:0007669"/>
    <property type="project" value="TreeGrafter"/>
</dbReference>
<evidence type="ECO:0000256" key="1">
    <source>
        <dbReference type="ARBA" id="ARBA00004123"/>
    </source>
</evidence>
<dbReference type="Proteomes" id="UP000712600">
    <property type="component" value="Unassembled WGS sequence"/>
</dbReference>
<comment type="caution">
    <text evidence="6">The sequence shown here is derived from an EMBL/GenBank/DDBJ whole genome shotgun (WGS) entry which is preliminary data.</text>
</comment>
<reference evidence="6" key="1">
    <citation type="submission" date="2019-12" db="EMBL/GenBank/DDBJ databases">
        <title>Genome sequencing and annotation of Brassica cretica.</title>
        <authorList>
            <person name="Studholme D.J."/>
            <person name="Sarris P."/>
        </authorList>
    </citation>
    <scope>NUCLEOTIDE SEQUENCE</scope>
    <source>
        <strain evidence="6">PFS-109/04</strain>
        <tissue evidence="6">Leaf</tissue>
    </source>
</reference>
<evidence type="ECO:0000256" key="2">
    <source>
        <dbReference type="ARBA" id="ARBA00023163"/>
    </source>
</evidence>
<feature type="compositionally biased region" description="Basic and acidic residues" evidence="4">
    <location>
        <begin position="1"/>
        <end position="11"/>
    </location>
</feature>
<dbReference type="Pfam" id="PF13266">
    <property type="entry name" value="DUF4057"/>
    <property type="match status" value="1"/>
</dbReference>
<dbReference type="GO" id="GO:0005634">
    <property type="term" value="C:nucleus"/>
    <property type="evidence" value="ECO:0007669"/>
    <property type="project" value="UniProtKB-SubCell"/>
</dbReference>
<protein>
    <recommendedName>
        <fullName evidence="5">CG-1 domain-containing protein</fullName>
    </recommendedName>
</protein>
<dbReference type="EMBL" id="QGKX02000996">
    <property type="protein sequence ID" value="KAF3555437.1"/>
    <property type="molecule type" value="Genomic_DNA"/>
</dbReference>
<dbReference type="PANTHER" id="PTHR23335">
    <property type="entry name" value="CALMODULIN-BINDING TRANSCRIPTION ACTIVATOR CAMTA"/>
    <property type="match status" value="1"/>
</dbReference>
<sequence length="728" mass="82423">MERSSDPHHSTADLLYWPQIHHSSAANPSNQPSDDIGDVLGGGGRTTNKEAESLNKKRNCSGHKLKEMTGSDIFSDNGNVTNGDPTHTSRIHYHHDQDSQISFCGEENNAAATPKKPTTSSAEAAKLKELGRSVQTQADSKSKKKQLSNSKTKAITGRDIFASPPPPETQVAATKQQVKRNKNLEESAKASNGQSRNTEEHVVKSSRKIHNNPKFQQLTSNGIFKSDKIPPGYSEKMHSSAKSREMRGNNIFADGKSEYRDYYGGARRPPGDVGQILSEARNRWLRPPEICEILQNYQKFQISTEPPTTPASGSVFLFDRKVLRYFRKDGHNWRKKRDGKTVKEAHERLKAGSVDVLHCYYAHGQDNENFQRRSYWMLQEELSHIVFVHYLEVKGSRVSTSYNRMQRTEDSTRSSQETGEVYTTERNGYASGSINQYDQSNNQSQATDSASVNGVHTPELEDAQSAYNQQGSPILYSHQTLQQPPATSFDPYYQMSLTHVGQILSEARNRWLRPPEICEILQNYQKFQISTEPPTTPASGSVFLFDRKVLRYFRKDGHNWRKKRDGKTVKEAHERLKAGSVDVLHCYYAHGQDNEHFQRRSYWMLQEELSHIVFVHYLEVKGSRVSTSYNRMQRTEDSTQETGEVYTSERNGYASGSINQYDHSNNQSQATDSASVNGVHTPELEDAQSAYNQQGSPILYSHQALQQPPATGFDPYYQMSLTRKLSVT</sequence>
<dbReference type="SMART" id="SM01076">
    <property type="entry name" value="CG-1"/>
    <property type="match status" value="2"/>
</dbReference>
<dbReference type="AlphaFoldDB" id="A0A8S9QUN1"/>
<feature type="compositionally biased region" description="Polar residues" evidence="4">
    <location>
        <begin position="213"/>
        <end position="223"/>
    </location>
</feature>
<feature type="compositionally biased region" description="Polar residues" evidence="4">
    <location>
        <begin position="72"/>
        <end position="88"/>
    </location>
</feature>
<keyword evidence="2" id="KW-0804">Transcription</keyword>